<dbReference type="EMBL" id="BART01029267">
    <property type="protein sequence ID" value="GAG99160.1"/>
    <property type="molecule type" value="Genomic_DNA"/>
</dbReference>
<accession>X1BVT7</accession>
<dbReference type="AlphaFoldDB" id="X1BVT7"/>
<gene>
    <name evidence="1" type="ORF">S01H4_51401</name>
</gene>
<evidence type="ECO:0000313" key="1">
    <source>
        <dbReference type="EMBL" id="GAG99160.1"/>
    </source>
</evidence>
<feature type="non-terminal residue" evidence="1">
    <location>
        <position position="268"/>
    </location>
</feature>
<comment type="caution">
    <text evidence="1">The sequence shown here is derived from an EMBL/GenBank/DDBJ whole genome shotgun (WGS) entry which is preliminary data.</text>
</comment>
<reference evidence="1" key="1">
    <citation type="journal article" date="2014" name="Front. Microbiol.">
        <title>High frequency of phylogenetically diverse reductive dehalogenase-homologous genes in deep subseafloor sedimentary metagenomes.</title>
        <authorList>
            <person name="Kawai M."/>
            <person name="Futagami T."/>
            <person name="Toyoda A."/>
            <person name="Takaki Y."/>
            <person name="Nishi S."/>
            <person name="Hori S."/>
            <person name="Arai W."/>
            <person name="Tsubouchi T."/>
            <person name="Morono Y."/>
            <person name="Uchiyama I."/>
            <person name="Ito T."/>
            <person name="Fujiyama A."/>
            <person name="Inagaki F."/>
            <person name="Takami H."/>
        </authorList>
    </citation>
    <scope>NUCLEOTIDE SEQUENCE</scope>
    <source>
        <strain evidence="1">Expedition CK06-06</strain>
    </source>
</reference>
<organism evidence="1">
    <name type="scientific">marine sediment metagenome</name>
    <dbReference type="NCBI Taxonomy" id="412755"/>
    <lineage>
        <taxon>unclassified sequences</taxon>
        <taxon>metagenomes</taxon>
        <taxon>ecological metagenomes</taxon>
    </lineage>
</organism>
<feature type="non-terminal residue" evidence="1">
    <location>
        <position position="1"/>
    </location>
</feature>
<proteinExistence type="predicted"/>
<protein>
    <submittedName>
        <fullName evidence="1">Uncharacterized protein</fullName>
    </submittedName>
</protein>
<name>X1BVT7_9ZZZZ</name>
<sequence>VLNYDDLSLDPNSDVYFVNAINDDTLNEEVRVTDLFTGTVVPIARPANQAGDILTGNLAALELTLEWQQTAFDAGNTGVGVMTAVTAKATTQRDFITLECNDATTPGSEVWTVTSTEQDRTFTDPVTAVPWVGPNDFFVDFTIAVGTPGWIIGDKIYLTIEPIKPAEAIGGKLYYDTENSPFDSLTITDATVTTVSVRPGNDLTALSAEGEPYRLEYKEGLEKGYDGHSGVLDNDYIAVFDTDTSLFNQHRNKQLGLIKFAVPGVAST</sequence>